<comment type="similarity">
    <text evidence="1">Belongs to the peptidase C40 family.</text>
</comment>
<dbReference type="InterPro" id="IPR000064">
    <property type="entry name" value="NLP_P60_dom"/>
</dbReference>
<dbReference type="InterPro" id="IPR051794">
    <property type="entry name" value="PG_Endopeptidase_C40"/>
</dbReference>
<dbReference type="PANTHER" id="PTHR47359:SF3">
    <property type="entry name" value="NLP_P60 DOMAIN-CONTAINING PROTEIN-RELATED"/>
    <property type="match status" value="1"/>
</dbReference>
<evidence type="ECO:0000259" key="7">
    <source>
        <dbReference type="PROSITE" id="PS51935"/>
    </source>
</evidence>
<evidence type="ECO:0000256" key="5">
    <source>
        <dbReference type="SAM" id="MobiDB-lite"/>
    </source>
</evidence>
<keyword evidence="2" id="KW-0645">Protease</keyword>
<dbReference type="Pfam" id="PF00877">
    <property type="entry name" value="NLPC_P60"/>
    <property type="match status" value="1"/>
</dbReference>
<dbReference type="RefSeq" id="WP_220655829.1">
    <property type="nucleotide sequence ID" value="NZ_CBCSFC010000006.1"/>
</dbReference>
<keyword evidence="3" id="KW-0378">Hydrolase</keyword>
<feature type="region of interest" description="Disordered" evidence="5">
    <location>
        <begin position="164"/>
        <end position="189"/>
    </location>
</feature>
<gene>
    <name evidence="8" type="ORF">Q7X28_16435</name>
</gene>
<reference evidence="8" key="1">
    <citation type="submission" date="2023-08" db="EMBL/GenBank/DDBJ databases">
        <title>The draft genome of Tsukamurella strandjordii strain 050030.</title>
        <authorList>
            <person name="Zhao F."/>
            <person name="Feng Y."/>
            <person name="Zong Z."/>
        </authorList>
    </citation>
    <scope>NUCLEOTIDE SEQUENCE</scope>
    <source>
        <strain evidence="8">050030</strain>
    </source>
</reference>
<dbReference type="EMBL" id="JAUTIX010000006">
    <property type="protein sequence ID" value="MDP0399515.1"/>
    <property type="molecule type" value="Genomic_DNA"/>
</dbReference>
<dbReference type="Proteomes" id="UP001178281">
    <property type="component" value="Unassembled WGS sequence"/>
</dbReference>
<keyword evidence="4" id="KW-0788">Thiol protease</keyword>
<dbReference type="Gene3D" id="3.90.1720.10">
    <property type="entry name" value="endopeptidase domain like (from Nostoc punctiforme)"/>
    <property type="match status" value="1"/>
</dbReference>
<dbReference type="PROSITE" id="PS51935">
    <property type="entry name" value="NLPC_P60"/>
    <property type="match status" value="1"/>
</dbReference>
<feature type="domain" description="NlpC/P60" evidence="7">
    <location>
        <begin position="233"/>
        <end position="348"/>
    </location>
</feature>
<feature type="compositionally biased region" description="Basic and acidic residues" evidence="5">
    <location>
        <begin position="175"/>
        <end position="189"/>
    </location>
</feature>
<dbReference type="GO" id="GO:0006508">
    <property type="term" value="P:proteolysis"/>
    <property type="evidence" value="ECO:0007669"/>
    <property type="project" value="UniProtKB-KW"/>
</dbReference>
<keyword evidence="9" id="KW-1185">Reference proteome</keyword>
<name>A0AA90S8Y9_9ACTN</name>
<evidence type="ECO:0000256" key="3">
    <source>
        <dbReference type="ARBA" id="ARBA00022801"/>
    </source>
</evidence>
<evidence type="ECO:0000256" key="4">
    <source>
        <dbReference type="ARBA" id="ARBA00022807"/>
    </source>
</evidence>
<evidence type="ECO:0000256" key="6">
    <source>
        <dbReference type="SAM" id="SignalP"/>
    </source>
</evidence>
<feature type="chain" id="PRO_5041699572" evidence="6">
    <location>
        <begin position="37"/>
        <end position="348"/>
    </location>
</feature>
<sequence>MPSIPPALRAPSRRGVAVSSALLLLLGAAVGGGAGADPTDADAALKQYEKLSEQASGTNEAAKGAQEDVEKATAAKRAADSTLVAAKREVAAVQARRDSLQPTVDSIVRANYKGARTNRTFALLVSDSPQTMLDQMSTLDFINRDVLNTIDGFKKAKAAAVSAEQRAADASKSADTAKTDAERKRDDLNKKKAQLASEIARIKALYDRLTGAQRGALIGPNVPVDPGKLPPGGASEAVAVRAALTRVGMPYAWGGSGPGQFDCSGLMLWAYKQAGKSLPRTSQAQLAGGQPVSRSSLQPGDIIVYYPGATHVGMYIGDGKVVHASTFGVPVQVVPIDKAGPFNSAVRF</sequence>
<evidence type="ECO:0000256" key="1">
    <source>
        <dbReference type="ARBA" id="ARBA00007074"/>
    </source>
</evidence>
<dbReference type="GO" id="GO:0008234">
    <property type="term" value="F:cysteine-type peptidase activity"/>
    <property type="evidence" value="ECO:0007669"/>
    <property type="project" value="UniProtKB-KW"/>
</dbReference>
<organism evidence="8 9">
    <name type="scientific">Tsukamurella strandjordii</name>
    <dbReference type="NCBI Taxonomy" id="147577"/>
    <lineage>
        <taxon>Bacteria</taxon>
        <taxon>Bacillati</taxon>
        <taxon>Actinomycetota</taxon>
        <taxon>Actinomycetes</taxon>
        <taxon>Mycobacteriales</taxon>
        <taxon>Tsukamurellaceae</taxon>
        <taxon>Tsukamurella</taxon>
    </lineage>
</organism>
<feature type="signal peptide" evidence="6">
    <location>
        <begin position="1"/>
        <end position="36"/>
    </location>
</feature>
<dbReference type="InterPro" id="IPR038765">
    <property type="entry name" value="Papain-like_cys_pep_sf"/>
</dbReference>
<dbReference type="AlphaFoldDB" id="A0AA90S8Y9"/>
<comment type="caution">
    <text evidence="8">The sequence shown here is derived from an EMBL/GenBank/DDBJ whole genome shotgun (WGS) entry which is preliminary data.</text>
</comment>
<dbReference type="SUPFAM" id="SSF54001">
    <property type="entry name" value="Cysteine proteinases"/>
    <property type="match status" value="1"/>
</dbReference>
<evidence type="ECO:0000313" key="8">
    <source>
        <dbReference type="EMBL" id="MDP0399515.1"/>
    </source>
</evidence>
<evidence type="ECO:0000313" key="9">
    <source>
        <dbReference type="Proteomes" id="UP001178281"/>
    </source>
</evidence>
<dbReference type="PANTHER" id="PTHR47359">
    <property type="entry name" value="PEPTIDOGLYCAN DL-ENDOPEPTIDASE CWLO"/>
    <property type="match status" value="1"/>
</dbReference>
<accession>A0AA90S8Y9</accession>
<evidence type="ECO:0000256" key="2">
    <source>
        <dbReference type="ARBA" id="ARBA00022670"/>
    </source>
</evidence>
<proteinExistence type="inferred from homology"/>
<protein>
    <submittedName>
        <fullName evidence="8">NlpC/P60 family protein</fullName>
    </submittedName>
</protein>
<keyword evidence="6" id="KW-0732">Signal</keyword>